<dbReference type="RefSeq" id="XP_036542816.1">
    <property type="nucleotide sequence ID" value="XM_036679234.1"/>
</dbReference>
<evidence type="ECO:0000256" key="3">
    <source>
        <dbReference type="ARBA" id="ARBA00004963"/>
    </source>
</evidence>
<evidence type="ECO:0000256" key="6">
    <source>
        <dbReference type="ARBA" id="ARBA00022723"/>
    </source>
</evidence>
<evidence type="ECO:0000313" key="12">
    <source>
        <dbReference type="Proteomes" id="UP000547976"/>
    </source>
</evidence>
<keyword evidence="12" id="KW-1185">Reference proteome</keyword>
<evidence type="ECO:0000256" key="4">
    <source>
        <dbReference type="ARBA" id="ARBA00006759"/>
    </source>
</evidence>
<dbReference type="OrthoDB" id="515692at2759"/>
<dbReference type="SUPFAM" id="SSF56281">
    <property type="entry name" value="Metallo-hydrolase/oxidoreductase"/>
    <property type="match status" value="1"/>
</dbReference>
<dbReference type="Pfam" id="PF24864">
    <property type="entry name" value="DUF7730"/>
    <property type="match status" value="1"/>
</dbReference>
<dbReference type="InterPro" id="IPR035680">
    <property type="entry name" value="Clx_II_MBL"/>
</dbReference>
<dbReference type="Pfam" id="PF00753">
    <property type="entry name" value="Lactamase_B"/>
    <property type="match status" value="2"/>
</dbReference>
<dbReference type="EC" id="3.1.2.6" evidence="5"/>
<dbReference type="InterPro" id="IPR056632">
    <property type="entry name" value="DUF7730"/>
</dbReference>
<comment type="pathway">
    <text evidence="3">Secondary metabolite metabolism; methylglyoxal degradation; (R)-lactate from methylglyoxal: step 2/2.</text>
</comment>
<comment type="caution">
    <text evidence="11">The sequence shown here is derived from an EMBL/GenBank/DDBJ whole genome shotgun (WGS) entry which is preliminary data.</text>
</comment>
<keyword evidence="8" id="KW-0862">Zinc</keyword>
<dbReference type="Proteomes" id="UP000547976">
    <property type="component" value="Unassembled WGS sequence"/>
</dbReference>
<dbReference type="InterPro" id="IPR036866">
    <property type="entry name" value="RibonucZ/Hydroxyglut_hydro"/>
</dbReference>
<dbReference type="GO" id="GO:0004416">
    <property type="term" value="F:hydroxyacylglutathione hydrolase activity"/>
    <property type="evidence" value="ECO:0007669"/>
    <property type="project" value="UniProtKB-EC"/>
</dbReference>
<comment type="cofactor">
    <cofactor evidence="2">
        <name>Zn(2+)</name>
        <dbReference type="ChEBI" id="CHEBI:29105"/>
    </cofactor>
</comment>
<dbReference type="UniPathway" id="UPA00619">
    <property type="reaction ID" value="UER00676"/>
</dbReference>
<dbReference type="PANTHER" id="PTHR11935">
    <property type="entry name" value="BETA LACTAMASE DOMAIN"/>
    <property type="match status" value="1"/>
</dbReference>
<accession>A0A8H5QAL2</accession>
<gene>
    <name evidence="11" type="ORF">FSUBG_1555</name>
</gene>
<dbReference type="GO" id="GO:0046872">
    <property type="term" value="F:metal ion binding"/>
    <property type="evidence" value="ECO:0007669"/>
    <property type="project" value="UniProtKB-KW"/>
</dbReference>
<keyword evidence="6" id="KW-0479">Metal-binding</keyword>
<proteinExistence type="inferred from homology"/>
<sequence>MYIQPIPMWWGSNDNWAYLVVDDESRDALIIDPANPEEVVPVLMAAIQSNKLNLVAVVNTHHHWDHAGGNEEILAALNNPKLDIIGGKDCGGVTKTPSHGETFKLGNITITSIYTPCHTQDSICFFFQDGDQKAVFTGDTLFTGGCGRFFEGTAEEMHVALNKHLASLPDDTVVFPGHEYTRSNAKFGISVSQSEPVQQLLGFSEANPVTVGKADISALTKQDPDIQRATGETDPASVMEKLREMKNEYNPSQFWPFHLHILYLATIITIYLFPLPPSHFTEEQQWMILQRWDGSQIQTQTSQRFWKQIEEAEQYPSPYQWSDYYPIDIPSTPTSPTFSPMSPSYWWPDRVDDSLPHWRDHVDEMALLPNSRPHALIPLGFQDEDYSEMVERPVPLFQKSPWFNLPPNIRRDILRLAFGDRRLHMSLSFREKHTSDDEKVESWQWFGGICHRGETLRLRDVAGGQQRFWEDDCKHGDIEPRNTSMMSWLLSCRQNYAEMIDLLYSSNTIAMPGEAMISHIGQLVLPQRLAAVTSLEIRWPLQRENEACAGHHDEHTNAIRRLLHPYQLDVNQLSVVLDILSCTSFPNLRRLCISFEKEYNERHISNPEVHDVVVNKLLQFVKSKPKFKECVFALPEKVFRTIVKDVEPVDLDPRNPPGPCNQVWCASDGKLHSMHPPFVNSYPALPPYLKNREDSGFWLFRID</sequence>
<evidence type="ECO:0000256" key="2">
    <source>
        <dbReference type="ARBA" id="ARBA00001947"/>
    </source>
</evidence>
<evidence type="ECO:0000256" key="9">
    <source>
        <dbReference type="ARBA" id="ARBA00031044"/>
    </source>
</evidence>
<evidence type="ECO:0000256" key="8">
    <source>
        <dbReference type="ARBA" id="ARBA00022833"/>
    </source>
</evidence>
<dbReference type="CDD" id="cd07723">
    <property type="entry name" value="hydroxyacylglutathione_hydrolase_MBL-fold"/>
    <property type="match status" value="1"/>
</dbReference>
<keyword evidence="7" id="KW-0378">Hydrolase</keyword>
<dbReference type="EMBL" id="JAAOAV010000009">
    <property type="protein sequence ID" value="KAF5612236.1"/>
    <property type="molecule type" value="Genomic_DNA"/>
</dbReference>
<reference evidence="11 12" key="1">
    <citation type="submission" date="2020-05" db="EMBL/GenBank/DDBJ databases">
        <title>Identification and distribution of gene clusters putatively required for synthesis of sphingolipid metabolism inhibitors in phylogenetically diverse species of the filamentous fungus Fusarium.</title>
        <authorList>
            <person name="Kim H.-S."/>
            <person name="Busman M."/>
            <person name="Brown D.W."/>
            <person name="Divon H."/>
            <person name="Uhlig S."/>
            <person name="Proctor R.H."/>
        </authorList>
    </citation>
    <scope>NUCLEOTIDE SEQUENCE [LARGE SCALE GENOMIC DNA]</scope>
    <source>
        <strain evidence="11 12">NRRL 66333</strain>
    </source>
</reference>
<protein>
    <recommendedName>
        <fullName evidence="5">hydroxyacylglutathione hydrolase</fullName>
        <ecNumber evidence="5">3.1.2.6</ecNumber>
    </recommendedName>
    <alternativeName>
        <fullName evidence="9">Glyoxalase II</fullName>
    </alternativeName>
</protein>
<evidence type="ECO:0000256" key="5">
    <source>
        <dbReference type="ARBA" id="ARBA00011917"/>
    </source>
</evidence>
<dbReference type="PANTHER" id="PTHR11935:SF94">
    <property type="entry name" value="TENZING NORGAY, ISOFORM C"/>
    <property type="match status" value="1"/>
</dbReference>
<evidence type="ECO:0000256" key="7">
    <source>
        <dbReference type="ARBA" id="ARBA00022801"/>
    </source>
</evidence>
<dbReference type="InterPro" id="IPR001279">
    <property type="entry name" value="Metallo-B-lactamas"/>
</dbReference>
<evidence type="ECO:0000259" key="10">
    <source>
        <dbReference type="SMART" id="SM00849"/>
    </source>
</evidence>
<evidence type="ECO:0000313" key="11">
    <source>
        <dbReference type="EMBL" id="KAF5612236.1"/>
    </source>
</evidence>
<name>A0A8H5QAL2_GIBSU</name>
<comment type="catalytic activity">
    <reaction evidence="1">
        <text>an S-(2-hydroxyacyl)glutathione + H2O = a 2-hydroxy carboxylate + glutathione + H(+)</text>
        <dbReference type="Rhea" id="RHEA:21864"/>
        <dbReference type="ChEBI" id="CHEBI:15377"/>
        <dbReference type="ChEBI" id="CHEBI:15378"/>
        <dbReference type="ChEBI" id="CHEBI:57925"/>
        <dbReference type="ChEBI" id="CHEBI:58896"/>
        <dbReference type="ChEBI" id="CHEBI:71261"/>
        <dbReference type="EC" id="3.1.2.6"/>
    </reaction>
</comment>
<feature type="domain" description="Metallo-beta-lactamase" evidence="10">
    <location>
        <begin position="14"/>
        <end position="178"/>
    </location>
</feature>
<comment type="similarity">
    <text evidence="4">Belongs to the metallo-beta-lactamase superfamily. Glyoxalase II family.</text>
</comment>
<organism evidence="11 12">
    <name type="scientific">Gibberella subglutinans</name>
    <name type="common">Fusarium subglutinans</name>
    <dbReference type="NCBI Taxonomy" id="42677"/>
    <lineage>
        <taxon>Eukaryota</taxon>
        <taxon>Fungi</taxon>
        <taxon>Dikarya</taxon>
        <taxon>Ascomycota</taxon>
        <taxon>Pezizomycotina</taxon>
        <taxon>Sordariomycetes</taxon>
        <taxon>Hypocreomycetidae</taxon>
        <taxon>Hypocreales</taxon>
        <taxon>Nectriaceae</taxon>
        <taxon>Fusarium</taxon>
        <taxon>Fusarium fujikuroi species complex</taxon>
    </lineage>
</organism>
<evidence type="ECO:0000256" key="1">
    <source>
        <dbReference type="ARBA" id="ARBA00001623"/>
    </source>
</evidence>
<dbReference type="SMART" id="SM00849">
    <property type="entry name" value="Lactamase_B"/>
    <property type="match status" value="1"/>
</dbReference>
<dbReference type="GeneID" id="59313952"/>
<dbReference type="AlphaFoldDB" id="A0A8H5QAL2"/>
<dbReference type="Gene3D" id="3.60.15.10">
    <property type="entry name" value="Ribonuclease Z/Hydroxyacylglutathione hydrolase-like"/>
    <property type="match status" value="1"/>
</dbReference>